<name>A0ABQ0H6B7_9HYPH</name>
<sequence length="86" mass="9241">MSHDALFQLGMGSVELDATQTEEPFATRAIKACVKVLYAVRPSERIGFTAIAFAIAELLRAEKRSRGNSAKTLISPAGYLTSPARA</sequence>
<evidence type="ECO:0000313" key="2">
    <source>
        <dbReference type="Proteomes" id="UP001628091"/>
    </source>
</evidence>
<protein>
    <submittedName>
        <fullName evidence="1">Uncharacterized protein</fullName>
    </submittedName>
</protein>
<keyword evidence="2" id="KW-1185">Reference proteome</keyword>
<gene>
    <name evidence="1" type="ORF">PPNSA23_43830</name>
</gene>
<proteinExistence type="predicted"/>
<comment type="caution">
    <text evidence="1">The sequence shown here is derived from an EMBL/GenBank/DDBJ whole genome shotgun (WGS) entry which is preliminary data.</text>
</comment>
<dbReference type="RefSeq" id="WP_183432285.1">
    <property type="nucleotide sequence ID" value="NZ_BAAFZP010000002.1"/>
</dbReference>
<dbReference type="EMBL" id="BAAFZP010000002">
    <property type="protein sequence ID" value="GAB1584440.1"/>
    <property type="molecule type" value="Genomic_DNA"/>
</dbReference>
<accession>A0ABQ0H6B7</accession>
<evidence type="ECO:0000313" key="1">
    <source>
        <dbReference type="EMBL" id="GAB1584440.1"/>
    </source>
</evidence>
<organism evidence="1 2">
    <name type="scientific">Phyllobacterium phragmitis</name>
    <dbReference type="NCBI Taxonomy" id="2670329"/>
    <lineage>
        <taxon>Bacteria</taxon>
        <taxon>Pseudomonadati</taxon>
        <taxon>Pseudomonadota</taxon>
        <taxon>Alphaproteobacteria</taxon>
        <taxon>Hyphomicrobiales</taxon>
        <taxon>Phyllobacteriaceae</taxon>
        <taxon>Phyllobacterium</taxon>
    </lineage>
</organism>
<dbReference type="Proteomes" id="UP001628091">
    <property type="component" value="Unassembled WGS sequence"/>
</dbReference>
<reference evidence="1 2" key="1">
    <citation type="submission" date="2024-10" db="EMBL/GenBank/DDBJ databases">
        <title>Isolation, draft genome sequencing and identification of Phyllobacterium sp. NSA23, isolated from leaf soil.</title>
        <authorList>
            <person name="Akita H."/>
        </authorList>
    </citation>
    <scope>NUCLEOTIDE SEQUENCE [LARGE SCALE GENOMIC DNA]</scope>
    <source>
        <strain evidence="1 2">NSA23</strain>
    </source>
</reference>